<proteinExistence type="predicted"/>
<evidence type="ECO:0000313" key="2">
    <source>
        <dbReference type="EMBL" id="KAI5384105.1"/>
    </source>
</evidence>
<dbReference type="GO" id="GO:0003852">
    <property type="term" value="F:2-isopropylmalate synthase activity"/>
    <property type="evidence" value="ECO:0007669"/>
    <property type="project" value="TreeGrafter"/>
</dbReference>
<evidence type="ECO:0000259" key="1">
    <source>
        <dbReference type="PROSITE" id="PS50991"/>
    </source>
</evidence>
<dbReference type="Gene3D" id="3.20.20.70">
    <property type="entry name" value="Aldolase class I"/>
    <property type="match status" value="1"/>
</dbReference>
<sequence>MDFFEQLEVTINRIGERARNASLEEVVMALKCGGHIFNNLHTEILLGTWVPALNIFESSLRRRNCAVARRNTESMEERAVGIMQVTPVTTREKELHLQVTQLQQSTGSLVDELRRQKMKNVRLERQLSSVNNKIEK</sequence>
<dbReference type="EMBL" id="JAMSHJ010000007">
    <property type="protein sequence ID" value="KAI5384105.1"/>
    <property type="molecule type" value="Genomic_DNA"/>
</dbReference>
<organism evidence="2 3">
    <name type="scientific">Pisum sativum</name>
    <name type="common">Garden pea</name>
    <name type="synonym">Lathyrus oleraceus</name>
    <dbReference type="NCBI Taxonomy" id="3888"/>
    <lineage>
        <taxon>Eukaryota</taxon>
        <taxon>Viridiplantae</taxon>
        <taxon>Streptophyta</taxon>
        <taxon>Embryophyta</taxon>
        <taxon>Tracheophyta</taxon>
        <taxon>Spermatophyta</taxon>
        <taxon>Magnoliopsida</taxon>
        <taxon>eudicotyledons</taxon>
        <taxon>Gunneridae</taxon>
        <taxon>Pentapetalae</taxon>
        <taxon>rosids</taxon>
        <taxon>fabids</taxon>
        <taxon>Fabales</taxon>
        <taxon>Fabaceae</taxon>
        <taxon>Papilionoideae</taxon>
        <taxon>50 kb inversion clade</taxon>
        <taxon>NPAAA clade</taxon>
        <taxon>Hologalegina</taxon>
        <taxon>IRL clade</taxon>
        <taxon>Fabeae</taxon>
        <taxon>Lathyrus</taxon>
    </lineage>
</organism>
<dbReference type="InterPro" id="IPR013785">
    <property type="entry name" value="Aldolase_TIM"/>
</dbReference>
<dbReference type="Proteomes" id="UP001058974">
    <property type="component" value="Chromosome 7"/>
</dbReference>
<keyword evidence="3" id="KW-1185">Reference proteome</keyword>
<dbReference type="PANTHER" id="PTHR10277:SF9">
    <property type="entry name" value="2-ISOPROPYLMALATE SYNTHASE 1, CHLOROPLASTIC-RELATED"/>
    <property type="match status" value="1"/>
</dbReference>
<protein>
    <recommendedName>
        <fullName evidence="1">Pyruvate carboxyltransferase domain-containing protein</fullName>
    </recommendedName>
</protein>
<dbReference type="Gramene" id="Psat07G0121000-T1">
    <property type="protein sequence ID" value="KAI5384105.1"/>
    <property type="gene ID" value="KIW84_071210"/>
</dbReference>
<dbReference type="InterPro" id="IPR050073">
    <property type="entry name" value="2-IPM_HCS-like"/>
</dbReference>
<dbReference type="GO" id="GO:0009507">
    <property type="term" value="C:chloroplast"/>
    <property type="evidence" value="ECO:0007669"/>
    <property type="project" value="TreeGrafter"/>
</dbReference>
<accession>A0A9D4VI58</accession>
<dbReference type="PROSITE" id="PS50991">
    <property type="entry name" value="PYR_CT"/>
    <property type="match status" value="1"/>
</dbReference>
<dbReference type="PANTHER" id="PTHR10277">
    <property type="entry name" value="HOMOCITRATE SYNTHASE-RELATED"/>
    <property type="match status" value="1"/>
</dbReference>
<comment type="caution">
    <text evidence="2">The sequence shown here is derived from an EMBL/GenBank/DDBJ whole genome shotgun (WGS) entry which is preliminary data.</text>
</comment>
<reference evidence="2 3" key="1">
    <citation type="journal article" date="2022" name="Nat. Genet.">
        <title>Improved pea reference genome and pan-genome highlight genomic features and evolutionary characteristics.</title>
        <authorList>
            <person name="Yang T."/>
            <person name="Liu R."/>
            <person name="Luo Y."/>
            <person name="Hu S."/>
            <person name="Wang D."/>
            <person name="Wang C."/>
            <person name="Pandey M.K."/>
            <person name="Ge S."/>
            <person name="Xu Q."/>
            <person name="Li N."/>
            <person name="Li G."/>
            <person name="Huang Y."/>
            <person name="Saxena R.K."/>
            <person name="Ji Y."/>
            <person name="Li M."/>
            <person name="Yan X."/>
            <person name="He Y."/>
            <person name="Liu Y."/>
            <person name="Wang X."/>
            <person name="Xiang C."/>
            <person name="Varshney R.K."/>
            <person name="Ding H."/>
            <person name="Gao S."/>
            <person name="Zong X."/>
        </authorList>
    </citation>
    <scope>NUCLEOTIDE SEQUENCE [LARGE SCALE GENOMIC DNA]</scope>
    <source>
        <strain evidence="2 3">cv. Zhongwan 6</strain>
    </source>
</reference>
<feature type="domain" description="Pyruvate carboxyltransferase" evidence="1">
    <location>
        <begin position="1"/>
        <end position="46"/>
    </location>
</feature>
<dbReference type="AlphaFoldDB" id="A0A9D4VI58"/>
<gene>
    <name evidence="2" type="ORF">KIW84_071210</name>
</gene>
<dbReference type="GO" id="GO:0009098">
    <property type="term" value="P:L-leucine biosynthetic process"/>
    <property type="evidence" value="ECO:0007669"/>
    <property type="project" value="TreeGrafter"/>
</dbReference>
<evidence type="ECO:0000313" key="3">
    <source>
        <dbReference type="Proteomes" id="UP001058974"/>
    </source>
</evidence>
<name>A0A9D4VI58_PEA</name>
<dbReference type="InterPro" id="IPR000891">
    <property type="entry name" value="PYR_CT"/>
</dbReference>